<dbReference type="EMBL" id="CP002083">
    <property type="protein sequence ID" value="ADJ24027.1"/>
    <property type="molecule type" value="Genomic_DNA"/>
</dbReference>
<dbReference type="STRING" id="582899.Hden_2229"/>
<feature type="compositionally biased region" description="Pro residues" evidence="1">
    <location>
        <begin position="104"/>
        <end position="113"/>
    </location>
</feature>
<dbReference type="HOGENOM" id="CLU_1218425_0_0_5"/>
<dbReference type="AlphaFoldDB" id="D8JR42"/>
<protein>
    <recommendedName>
        <fullName evidence="4">DUF5655 domain-containing protein</fullName>
    </recommendedName>
</protein>
<name>D8JR42_HYPDA</name>
<feature type="compositionally biased region" description="Basic and acidic residues" evidence="1">
    <location>
        <begin position="85"/>
        <end position="94"/>
    </location>
</feature>
<gene>
    <name evidence="2" type="ordered locus">Hden_2229</name>
</gene>
<dbReference type="KEGG" id="hdn:Hden_2229"/>
<evidence type="ECO:0008006" key="4">
    <source>
        <dbReference type="Google" id="ProtNLM"/>
    </source>
</evidence>
<evidence type="ECO:0000313" key="3">
    <source>
        <dbReference type="Proteomes" id="UP000002033"/>
    </source>
</evidence>
<sequence>MSTDYAEMERDFVASLKEDTGRDLDGWMIAIRHSGHSDRNEIIDWLRHQGFQFSWASWLERIHHNGGRLVYGDDAGNIPPAARPRPPEATRQLDRRPFHAVPKTAPPAPPTPSVKPVATSRSDIERLLSDAKGLRPLADLVLREIGRAVPEAEFSARSSLIVIGTPAPFAALLPSPKALRLYANFGAAGIHRAKPADAVNKSLSTFSDMLLLDDARSIDEDFLRLIRIAARL</sequence>
<dbReference type="RefSeq" id="WP_013216186.1">
    <property type="nucleotide sequence ID" value="NC_014313.1"/>
</dbReference>
<evidence type="ECO:0000313" key="2">
    <source>
        <dbReference type="EMBL" id="ADJ24027.1"/>
    </source>
</evidence>
<keyword evidence="3" id="KW-1185">Reference proteome</keyword>
<feature type="region of interest" description="Disordered" evidence="1">
    <location>
        <begin position="99"/>
        <end position="119"/>
    </location>
</feature>
<organism evidence="2 3">
    <name type="scientific">Hyphomicrobium denitrificans (strain ATCC 51888 / DSM 1869 / NCIMB 11706 / TK 0415)</name>
    <dbReference type="NCBI Taxonomy" id="582899"/>
    <lineage>
        <taxon>Bacteria</taxon>
        <taxon>Pseudomonadati</taxon>
        <taxon>Pseudomonadota</taxon>
        <taxon>Alphaproteobacteria</taxon>
        <taxon>Hyphomicrobiales</taxon>
        <taxon>Hyphomicrobiaceae</taxon>
        <taxon>Hyphomicrobium</taxon>
    </lineage>
</organism>
<evidence type="ECO:0000256" key="1">
    <source>
        <dbReference type="SAM" id="MobiDB-lite"/>
    </source>
</evidence>
<accession>D8JR42</accession>
<dbReference type="OrthoDB" id="7931009at2"/>
<proteinExistence type="predicted"/>
<feature type="region of interest" description="Disordered" evidence="1">
    <location>
        <begin position="75"/>
        <end position="94"/>
    </location>
</feature>
<reference evidence="3" key="1">
    <citation type="journal article" date="2011" name="J. Bacteriol.">
        <title>Genome sequences of eight morphologically diverse alphaproteobacteria.</title>
        <authorList>
            <consortium name="US DOE Joint Genome Institute"/>
            <person name="Brown P.J."/>
            <person name="Kysela D.T."/>
            <person name="Buechlein A."/>
            <person name="Hemmerich C."/>
            <person name="Brun Y.V."/>
        </authorList>
    </citation>
    <scope>NUCLEOTIDE SEQUENCE [LARGE SCALE GENOMIC DNA]</scope>
    <source>
        <strain evidence="3">ATCC 51888 / DSM 1869 / NCIB 11706 / TK 0415</strain>
    </source>
</reference>
<dbReference type="Proteomes" id="UP000002033">
    <property type="component" value="Chromosome"/>
</dbReference>